<feature type="compositionally biased region" description="Basic and acidic residues" evidence="1">
    <location>
        <begin position="32"/>
        <end position="44"/>
    </location>
</feature>
<protein>
    <recommendedName>
        <fullName evidence="2">TECPR1-like DysF domain-containing protein</fullName>
    </recommendedName>
</protein>
<dbReference type="KEGG" id="bcom:BAUCODRAFT_38615"/>
<dbReference type="GeneID" id="19113581"/>
<feature type="region of interest" description="Disordered" evidence="1">
    <location>
        <begin position="486"/>
        <end position="632"/>
    </location>
</feature>
<feature type="region of interest" description="Disordered" evidence="1">
    <location>
        <begin position="400"/>
        <end position="427"/>
    </location>
</feature>
<organism evidence="3 4">
    <name type="scientific">Baudoinia panamericana (strain UAMH 10762)</name>
    <name type="common">Angels' share fungus</name>
    <name type="synonym">Baudoinia compniacensis (strain UAMH 10762)</name>
    <dbReference type="NCBI Taxonomy" id="717646"/>
    <lineage>
        <taxon>Eukaryota</taxon>
        <taxon>Fungi</taxon>
        <taxon>Dikarya</taxon>
        <taxon>Ascomycota</taxon>
        <taxon>Pezizomycotina</taxon>
        <taxon>Dothideomycetes</taxon>
        <taxon>Dothideomycetidae</taxon>
        <taxon>Mycosphaerellales</taxon>
        <taxon>Teratosphaeriaceae</taxon>
        <taxon>Baudoinia</taxon>
    </lineage>
</organism>
<feature type="compositionally biased region" description="Low complexity" evidence="1">
    <location>
        <begin position="116"/>
        <end position="131"/>
    </location>
</feature>
<feature type="region of interest" description="Disordered" evidence="1">
    <location>
        <begin position="32"/>
        <end position="68"/>
    </location>
</feature>
<evidence type="ECO:0000256" key="1">
    <source>
        <dbReference type="SAM" id="MobiDB-lite"/>
    </source>
</evidence>
<evidence type="ECO:0000313" key="4">
    <source>
        <dbReference type="Proteomes" id="UP000011761"/>
    </source>
</evidence>
<dbReference type="Proteomes" id="UP000011761">
    <property type="component" value="Unassembled WGS sequence"/>
</dbReference>
<name>M2N1N8_BAUPA</name>
<feature type="compositionally biased region" description="Polar residues" evidence="1">
    <location>
        <begin position="521"/>
        <end position="544"/>
    </location>
</feature>
<dbReference type="HOGENOM" id="CLU_028361_2_0_1"/>
<proteinExistence type="predicted"/>
<dbReference type="EMBL" id="KB445562">
    <property type="protein sequence ID" value="EMC92545.1"/>
    <property type="molecule type" value="Genomic_DNA"/>
</dbReference>
<accession>M2N1N8</accession>
<dbReference type="InterPro" id="IPR010482">
    <property type="entry name" value="TECPR1-like_DysF"/>
</dbReference>
<reference evidence="3 4" key="1">
    <citation type="journal article" date="2012" name="PLoS Pathog.">
        <title>Diverse lifestyles and strategies of plant pathogenesis encoded in the genomes of eighteen Dothideomycetes fungi.</title>
        <authorList>
            <person name="Ohm R.A."/>
            <person name="Feau N."/>
            <person name="Henrissat B."/>
            <person name="Schoch C.L."/>
            <person name="Horwitz B.A."/>
            <person name="Barry K.W."/>
            <person name="Condon B.J."/>
            <person name="Copeland A.C."/>
            <person name="Dhillon B."/>
            <person name="Glaser F."/>
            <person name="Hesse C.N."/>
            <person name="Kosti I."/>
            <person name="LaButti K."/>
            <person name="Lindquist E.A."/>
            <person name="Lucas S."/>
            <person name="Salamov A.A."/>
            <person name="Bradshaw R.E."/>
            <person name="Ciuffetti L."/>
            <person name="Hamelin R.C."/>
            <person name="Kema G.H.J."/>
            <person name="Lawrence C."/>
            <person name="Scott J.A."/>
            <person name="Spatafora J.W."/>
            <person name="Turgeon B.G."/>
            <person name="de Wit P.J.G.M."/>
            <person name="Zhong S."/>
            <person name="Goodwin S.B."/>
            <person name="Grigoriev I.V."/>
        </authorList>
    </citation>
    <scope>NUCLEOTIDE SEQUENCE [LARGE SCALE GENOMIC DNA]</scope>
    <source>
        <strain evidence="3 4">UAMH 10762</strain>
    </source>
</reference>
<sequence>MAVLSPVTSTFNNLLRDIPNTDNLKAEHEIKLLDKTRPSDSQDRVDEEEDAERNDSVPTDAGPATLEPLIKRMTNNSINLPESIRQQIAKQKYARYGKDRYTDNSTEAGDATQLNGEGASSQAGEAASTAQQNRLERNLAYARNILKRRRAVLRGAEKEDTVIDILYENQRGSFLFGVPRYSSASLLPSDPKPWQNAQFRTSPVDIRNAQVPDPSWEWVWKSWYVDMSRDVDEEGWEYSWVFRTGNWGGVWHGNHPWFHSFARRRRWLRMRRRKHSTRKTREAGHELNADYFTIHPKTLKPLSDVSDPAKRARLARMHAEMEDEPDVEKIDITDIGSLIRILRKASVDRERLVAVRRFVDGGGEELYYLGQRMPEIMSLFVYQSSRRQLLSNLVAHHETAHEQQQDLASHDHDKDTEEKQKKHADAVRRADNLHAAVQAAESQVKHLEYWSDIRDMAEHDQLHDDELMTEVGKEGHLHDSFMYKQSASEGAHELHRHAEHSNSVAPSKRSSKFFDAPTSPPSARTSQKQPSSQHLGRSPGNGSETSDELDRYTTAAESVGGESDYAGSSKVFSPAQKGKEKATRLSNLDGMMEEEPVSPETGASAEGGKGKVRVVDPTPVQDEGDVIERENA</sequence>
<dbReference type="AlphaFoldDB" id="M2N1N8"/>
<evidence type="ECO:0000259" key="2">
    <source>
        <dbReference type="Pfam" id="PF06398"/>
    </source>
</evidence>
<dbReference type="STRING" id="717646.M2N1N8"/>
<keyword evidence="4" id="KW-1185">Reference proteome</keyword>
<dbReference type="GO" id="GO:0007031">
    <property type="term" value="P:peroxisome organization"/>
    <property type="evidence" value="ECO:0007669"/>
    <property type="project" value="UniProtKB-ARBA"/>
</dbReference>
<dbReference type="GO" id="GO:0005778">
    <property type="term" value="C:peroxisomal membrane"/>
    <property type="evidence" value="ECO:0007669"/>
    <property type="project" value="UniProtKB-ARBA"/>
</dbReference>
<feature type="region of interest" description="Disordered" evidence="1">
    <location>
        <begin position="101"/>
        <end position="131"/>
    </location>
</feature>
<dbReference type="OrthoDB" id="72441at2759"/>
<feature type="domain" description="TECPR1-like DysF" evidence="2">
    <location>
        <begin position="128"/>
        <end position="269"/>
    </location>
</feature>
<evidence type="ECO:0000313" key="3">
    <source>
        <dbReference type="EMBL" id="EMC92545.1"/>
    </source>
</evidence>
<feature type="compositionally biased region" description="Polar residues" evidence="1">
    <location>
        <begin position="103"/>
        <end position="115"/>
    </location>
</feature>
<dbReference type="eggNOG" id="ENOG502S2MG">
    <property type="taxonomic scope" value="Eukaryota"/>
</dbReference>
<dbReference type="Pfam" id="PF06398">
    <property type="entry name" value="Pex24p"/>
    <property type="match status" value="1"/>
</dbReference>
<gene>
    <name evidence="3" type="ORF">BAUCODRAFT_38615</name>
</gene>
<dbReference type="OMA" id="KAEHHIV"/>
<dbReference type="RefSeq" id="XP_007680434.1">
    <property type="nucleotide sequence ID" value="XM_007682244.1"/>
</dbReference>